<keyword evidence="1" id="KW-1133">Transmembrane helix</keyword>
<evidence type="ECO:0000256" key="1">
    <source>
        <dbReference type="SAM" id="Phobius"/>
    </source>
</evidence>
<sequence>MAGIWGLQNPLAVLLAALMFPLSTFLLLVNHVYVLLVPQNNVRRHLLRTPRFIPRTILLTGINTPQGLRLARAFHDTGHNVIGADYEPGSLPVPARFSQALRRFHRLESTFDENWAVMYVSALVDIIRKERVDVWINCSDSADPYVECQARQAIEQHTNCRGVALRMEDAPHLLTQEAFLTYVESLGLPTPERRLVNSRDEVHRVLNKTHGRRKYLLQSAGGDNLTTDSTVTVLPRRTLSQTYNTIACMPIQKSKPWLLKQVTDGLKKYSTFAIVVNRTVMAFVAFHNINHGSYEALNPKSSLAQSMLRFVQTFASKQDSDSTGHFGIDFCVEQHVDAEGVQENIIPLGISFHAQHGILFFDGLAGSAQLARSYLASISPEVHNTNGIGHLSRSRSSSILFNSQEIQNQDVAFPTGTTPGIYRFGPDLQQRCLTSFARVLTFDITPTEFFNQFLTFIKHLLFWQEELYGFTDPMPFWWTYQIYIPLQHALAMYMGIRGVSKPELLRPFSPRDVTVMDQDPQTHNSEPWAR</sequence>
<feature type="transmembrane region" description="Helical" evidence="1">
    <location>
        <begin position="12"/>
        <end position="36"/>
    </location>
</feature>
<accession>A0AAN6IYB8</accession>
<keyword evidence="1" id="KW-0812">Transmembrane</keyword>
<dbReference type="EMBL" id="JAJGCB010000001">
    <property type="protein sequence ID" value="KAJ8995744.1"/>
    <property type="molecule type" value="Genomic_DNA"/>
</dbReference>
<protein>
    <recommendedName>
        <fullName evidence="4">Catechol O-methyltransferase</fullName>
    </recommendedName>
</protein>
<comment type="caution">
    <text evidence="2">The sequence shown here is derived from an EMBL/GenBank/DDBJ whole genome shotgun (WGS) entry which is preliminary data.</text>
</comment>
<dbReference type="Proteomes" id="UP001161757">
    <property type="component" value="Unassembled WGS sequence"/>
</dbReference>
<evidence type="ECO:0000313" key="3">
    <source>
        <dbReference type="Proteomes" id="UP001161757"/>
    </source>
</evidence>
<dbReference type="AlphaFoldDB" id="A0AAN6IYB8"/>
<reference evidence="2" key="1">
    <citation type="submission" date="2023-01" db="EMBL/GenBank/DDBJ databases">
        <title>Exophiala dermititidis isolated from Cystic Fibrosis Patient.</title>
        <authorList>
            <person name="Kurbessoian T."/>
            <person name="Crocker A."/>
            <person name="Murante D."/>
            <person name="Hogan D.A."/>
            <person name="Stajich J.E."/>
        </authorList>
    </citation>
    <scope>NUCLEOTIDE SEQUENCE</scope>
    <source>
        <strain evidence="2">Ex8</strain>
    </source>
</reference>
<organism evidence="2 3">
    <name type="scientific">Exophiala dermatitidis</name>
    <name type="common">Black yeast-like fungus</name>
    <name type="synonym">Wangiella dermatitidis</name>
    <dbReference type="NCBI Taxonomy" id="5970"/>
    <lineage>
        <taxon>Eukaryota</taxon>
        <taxon>Fungi</taxon>
        <taxon>Dikarya</taxon>
        <taxon>Ascomycota</taxon>
        <taxon>Pezizomycotina</taxon>
        <taxon>Eurotiomycetes</taxon>
        <taxon>Chaetothyriomycetidae</taxon>
        <taxon>Chaetothyriales</taxon>
        <taxon>Herpotrichiellaceae</taxon>
        <taxon>Exophiala</taxon>
    </lineage>
</organism>
<gene>
    <name evidence="2" type="ORF">HRR80_000502</name>
</gene>
<dbReference type="Gene3D" id="3.40.50.20">
    <property type="match status" value="1"/>
</dbReference>
<evidence type="ECO:0000313" key="2">
    <source>
        <dbReference type="EMBL" id="KAJ8995744.1"/>
    </source>
</evidence>
<name>A0AAN6IYB8_EXODE</name>
<evidence type="ECO:0008006" key="4">
    <source>
        <dbReference type="Google" id="ProtNLM"/>
    </source>
</evidence>
<keyword evidence="1" id="KW-0472">Membrane</keyword>
<proteinExistence type="predicted"/>